<gene>
    <name evidence="9" type="ORF">H9729_07545</name>
</gene>
<comment type="similarity">
    <text evidence="7">Belongs to the binding-protein-dependent transport system permease family.</text>
</comment>
<dbReference type="GO" id="GO:0055085">
    <property type="term" value="P:transmembrane transport"/>
    <property type="evidence" value="ECO:0007669"/>
    <property type="project" value="InterPro"/>
</dbReference>
<evidence type="ECO:0000313" key="10">
    <source>
        <dbReference type="Proteomes" id="UP000886750"/>
    </source>
</evidence>
<dbReference type="InterPro" id="IPR000515">
    <property type="entry name" value="MetI-like"/>
</dbReference>
<feature type="transmembrane region" description="Helical" evidence="7">
    <location>
        <begin position="274"/>
        <end position="293"/>
    </location>
</feature>
<evidence type="ECO:0000256" key="7">
    <source>
        <dbReference type="RuleBase" id="RU363032"/>
    </source>
</evidence>
<dbReference type="PANTHER" id="PTHR43744">
    <property type="entry name" value="ABC TRANSPORTER PERMEASE PROTEIN MG189-RELATED-RELATED"/>
    <property type="match status" value="1"/>
</dbReference>
<dbReference type="AlphaFoldDB" id="A0A9D1ZWJ7"/>
<proteinExistence type="inferred from homology"/>
<evidence type="ECO:0000256" key="4">
    <source>
        <dbReference type="ARBA" id="ARBA00022692"/>
    </source>
</evidence>
<feature type="domain" description="ABC transmembrane type-1" evidence="8">
    <location>
        <begin position="99"/>
        <end position="293"/>
    </location>
</feature>
<dbReference type="Gene3D" id="1.10.3720.10">
    <property type="entry name" value="MetI-like"/>
    <property type="match status" value="1"/>
</dbReference>
<dbReference type="PROSITE" id="PS50928">
    <property type="entry name" value="ABC_TM1"/>
    <property type="match status" value="1"/>
</dbReference>
<keyword evidence="5 7" id="KW-1133">Transmembrane helix</keyword>
<keyword evidence="6 7" id="KW-0472">Membrane</keyword>
<dbReference type="InterPro" id="IPR035906">
    <property type="entry name" value="MetI-like_sf"/>
</dbReference>
<reference evidence="9" key="2">
    <citation type="submission" date="2021-04" db="EMBL/GenBank/DDBJ databases">
        <authorList>
            <person name="Gilroy R."/>
        </authorList>
    </citation>
    <scope>NUCLEOTIDE SEQUENCE</scope>
    <source>
        <strain evidence="9">1345</strain>
    </source>
</reference>
<dbReference type="CDD" id="cd06261">
    <property type="entry name" value="TM_PBP2"/>
    <property type="match status" value="1"/>
</dbReference>
<dbReference type="EMBL" id="DXCQ01000069">
    <property type="protein sequence ID" value="HIY97527.1"/>
    <property type="molecule type" value="Genomic_DNA"/>
</dbReference>
<feature type="transmembrane region" description="Helical" evidence="7">
    <location>
        <begin position="134"/>
        <end position="158"/>
    </location>
</feature>
<evidence type="ECO:0000256" key="5">
    <source>
        <dbReference type="ARBA" id="ARBA00022989"/>
    </source>
</evidence>
<dbReference type="SUPFAM" id="SSF161098">
    <property type="entry name" value="MetI-like"/>
    <property type="match status" value="1"/>
</dbReference>
<organism evidence="9 10">
    <name type="scientific">Candidatus Borkfalkia excrementigallinarum</name>
    <dbReference type="NCBI Taxonomy" id="2838506"/>
    <lineage>
        <taxon>Bacteria</taxon>
        <taxon>Bacillati</taxon>
        <taxon>Bacillota</taxon>
        <taxon>Clostridia</taxon>
        <taxon>Christensenellales</taxon>
        <taxon>Christensenellaceae</taxon>
        <taxon>Candidatus Borkfalkia</taxon>
    </lineage>
</organism>
<accession>A0A9D1ZWJ7</accession>
<dbReference type="GO" id="GO:0005886">
    <property type="term" value="C:plasma membrane"/>
    <property type="evidence" value="ECO:0007669"/>
    <property type="project" value="UniProtKB-SubCell"/>
</dbReference>
<feature type="transmembrane region" description="Helical" evidence="7">
    <location>
        <begin position="212"/>
        <end position="236"/>
    </location>
</feature>
<evidence type="ECO:0000256" key="3">
    <source>
        <dbReference type="ARBA" id="ARBA00022475"/>
    </source>
</evidence>
<sequence>MKDDTLKTVAELRKKKHSVYWYIIRAIYLVVLAIATVYLLFPFLYMVNRSLMIYDDAVSTNPVYYFPHSGITFENYITMFNNSASNPYVQQGYSYLHYLGNTLKIALFNMIAVPLSGSLCAYSFSRIRWRSKNVVFAIMLASVMIPGSVLTVPQYVLFATLGWTESALPLTIPTLFGGGAMNIFLMVQFMRNIPYEIENAAKIDGANVFQRYLLITIPLCIPILIYIIIGTFNGVWGDFTGPLVYLKDRSQWTLAVAIYYDSTSLSEGMDQPNVRMAICTFISLVPAIIFFFYQKTLIEGIQMGAIKG</sequence>
<dbReference type="Proteomes" id="UP000886750">
    <property type="component" value="Unassembled WGS sequence"/>
</dbReference>
<keyword evidence="4 7" id="KW-0812">Transmembrane</keyword>
<comment type="caution">
    <text evidence="9">The sequence shown here is derived from an EMBL/GenBank/DDBJ whole genome shotgun (WGS) entry which is preliminary data.</text>
</comment>
<feature type="transmembrane region" description="Helical" evidence="7">
    <location>
        <begin position="20"/>
        <end position="45"/>
    </location>
</feature>
<comment type="subcellular location">
    <subcellularLocation>
        <location evidence="1 7">Cell membrane</location>
        <topology evidence="1 7">Multi-pass membrane protein</topology>
    </subcellularLocation>
</comment>
<feature type="transmembrane region" description="Helical" evidence="7">
    <location>
        <begin position="103"/>
        <end position="122"/>
    </location>
</feature>
<name>A0A9D1ZWJ7_9FIRM</name>
<evidence type="ECO:0000259" key="8">
    <source>
        <dbReference type="PROSITE" id="PS50928"/>
    </source>
</evidence>
<keyword evidence="3" id="KW-1003">Cell membrane</keyword>
<dbReference type="PANTHER" id="PTHR43744:SF6">
    <property type="entry name" value="ABC TRANSPORTER PERMEASE PROTEIN YESQ-RELATED"/>
    <property type="match status" value="1"/>
</dbReference>
<protein>
    <submittedName>
        <fullName evidence="9">Carbohydrate ABC transporter permease</fullName>
    </submittedName>
</protein>
<evidence type="ECO:0000256" key="6">
    <source>
        <dbReference type="ARBA" id="ARBA00023136"/>
    </source>
</evidence>
<evidence type="ECO:0000256" key="1">
    <source>
        <dbReference type="ARBA" id="ARBA00004651"/>
    </source>
</evidence>
<evidence type="ECO:0000313" key="9">
    <source>
        <dbReference type="EMBL" id="HIY97527.1"/>
    </source>
</evidence>
<evidence type="ECO:0000256" key="2">
    <source>
        <dbReference type="ARBA" id="ARBA00022448"/>
    </source>
</evidence>
<feature type="transmembrane region" description="Helical" evidence="7">
    <location>
        <begin position="170"/>
        <end position="191"/>
    </location>
</feature>
<keyword evidence="2 7" id="KW-0813">Transport</keyword>
<reference evidence="9" key="1">
    <citation type="journal article" date="2021" name="PeerJ">
        <title>Extensive microbial diversity within the chicken gut microbiome revealed by metagenomics and culture.</title>
        <authorList>
            <person name="Gilroy R."/>
            <person name="Ravi A."/>
            <person name="Getino M."/>
            <person name="Pursley I."/>
            <person name="Horton D.L."/>
            <person name="Alikhan N.F."/>
            <person name="Baker D."/>
            <person name="Gharbi K."/>
            <person name="Hall N."/>
            <person name="Watson M."/>
            <person name="Adriaenssens E.M."/>
            <person name="Foster-Nyarko E."/>
            <person name="Jarju S."/>
            <person name="Secka A."/>
            <person name="Antonio M."/>
            <person name="Oren A."/>
            <person name="Chaudhuri R.R."/>
            <person name="La Ragione R."/>
            <person name="Hildebrand F."/>
            <person name="Pallen M.J."/>
        </authorList>
    </citation>
    <scope>NUCLEOTIDE SEQUENCE</scope>
    <source>
        <strain evidence="9">1345</strain>
    </source>
</reference>
<dbReference type="Pfam" id="PF00528">
    <property type="entry name" value="BPD_transp_1"/>
    <property type="match status" value="1"/>
</dbReference>